<organism evidence="2 3">
    <name type="scientific">Thermothielavioides terrestris</name>
    <dbReference type="NCBI Taxonomy" id="2587410"/>
    <lineage>
        <taxon>Eukaryota</taxon>
        <taxon>Fungi</taxon>
        <taxon>Dikarya</taxon>
        <taxon>Ascomycota</taxon>
        <taxon>Pezizomycotina</taxon>
        <taxon>Sordariomycetes</taxon>
        <taxon>Sordariomycetidae</taxon>
        <taxon>Sordariales</taxon>
        <taxon>Chaetomiaceae</taxon>
        <taxon>Thermothielavioides</taxon>
    </lineage>
</organism>
<evidence type="ECO:0000259" key="1">
    <source>
        <dbReference type="PROSITE" id="PS50011"/>
    </source>
</evidence>
<protein>
    <submittedName>
        <fullName evidence="2">A50f5cd3-e9b6-49c2-ba82-a3636d0dbed6</fullName>
    </submittedName>
</protein>
<sequence length="275" mass="29937">MAGRKRQRIADEAEVEIRKVGNEAQCGHMTPDDKALAGAAKKARRDITSDAHMAGLEPVADHEIYPEAPADTQLTRAPETLDMNSVYIKRPVIKNHSGGAGATEGAMREATAALLAETLALEKLSKTPHPCVVQYHGCHVRRGRIMAVVLERLSQTLNDYAYNEPGKSKFARLDKDKFLAGVDSAVKFLHSLRLAHNNVSPDNIVVREAGDGSCWPLLTGFGSCAPFGAQLVSIGKPGFTDPEEKSPVISHKKNDEIALARLREWWEDARQLGAA</sequence>
<proteinExistence type="predicted"/>
<dbReference type="GO" id="GO:0005524">
    <property type="term" value="F:ATP binding"/>
    <property type="evidence" value="ECO:0007669"/>
    <property type="project" value="InterPro"/>
</dbReference>
<dbReference type="Proteomes" id="UP000289323">
    <property type="component" value="Unassembled WGS sequence"/>
</dbReference>
<dbReference type="InterPro" id="IPR000719">
    <property type="entry name" value="Prot_kinase_dom"/>
</dbReference>
<name>A0A3S4AZG9_9PEZI</name>
<dbReference type="PROSITE" id="PS50011">
    <property type="entry name" value="PROTEIN_KINASE_DOM"/>
    <property type="match status" value="1"/>
</dbReference>
<dbReference type="InterPro" id="IPR011009">
    <property type="entry name" value="Kinase-like_dom_sf"/>
</dbReference>
<accession>A0A3S4AZG9</accession>
<dbReference type="EMBL" id="OUUZ01000019">
    <property type="protein sequence ID" value="SPQ27130.1"/>
    <property type="molecule type" value="Genomic_DNA"/>
</dbReference>
<evidence type="ECO:0000313" key="2">
    <source>
        <dbReference type="EMBL" id="SPQ27130.1"/>
    </source>
</evidence>
<reference evidence="2 3" key="1">
    <citation type="submission" date="2018-04" db="EMBL/GenBank/DDBJ databases">
        <authorList>
            <person name="Huttner S."/>
            <person name="Dainat J."/>
        </authorList>
    </citation>
    <scope>NUCLEOTIDE SEQUENCE [LARGE SCALE GENOMIC DNA]</scope>
</reference>
<gene>
    <name evidence="2" type="ORF">TT172_LOCUS9549</name>
</gene>
<feature type="domain" description="Protein kinase" evidence="1">
    <location>
        <begin position="72"/>
        <end position="275"/>
    </location>
</feature>
<dbReference type="GO" id="GO:0004672">
    <property type="term" value="F:protein kinase activity"/>
    <property type="evidence" value="ECO:0007669"/>
    <property type="project" value="InterPro"/>
</dbReference>
<dbReference type="Gene3D" id="1.10.510.10">
    <property type="entry name" value="Transferase(Phosphotransferase) domain 1"/>
    <property type="match status" value="1"/>
</dbReference>
<dbReference type="AlphaFoldDB" id="A0A3S4AZG9"/>
<dbReference type="SUPFAM" id="SSF56112">
    <property type="entry name" value="Protein kinase-like (PK-like)"/>
    <property type="match status" value="1"/>
</dbReference>
<evidence type="ECO:0000313" key="3">
    <source>
        <dbReference type="Proteomes" id="UP000289323"/>
    </source>
</evidence>